<reference evidence="2 3" key="1">
    <citation type="submission" date="2014-11" db="EMBL/GenBank/DDBJ databases">
        <title>Genome sequence of Microbacterium mangrovi MUSC 115(T).</title>
        <authorList>
            <person name="Lee L.-H."/>
        </authorList>
    </citation>
    <scope>NUCLEOTIDE SEQUENCE [LARGE SCALE GENOMIC DNA]</scope>
    <source>
        <strain evidence="2 3">MUSC 115</strain>
    </source>
</reference>
<name>A0A0B2ACN8_9MICO</name>
<evidence type="ECO:0008006" key="4">
    <source>
        <dbReference type="Google" id="ProtNLM"/>
    </source>
</evidence>
<dbReference type="EMBL" id="JTDK01000002">
    <property type="protein sequence ID" value="KHK99538.1"/>
    <property type="molecule type" value="Genomic_DNA"/>
</dbReference>
<evidence type="ECO:0000313" key="3">
    <source>
        <dbReference type="Proteomes" id="UP000031030"/>
    </source>
</evidence>
<organism evidence="2 3">
    <name type="scientific">Microbacterium mangrovi</name>
    <dbReference type="NCBI Taxonomy" id="1348253"/>
    <lineage>
        <taxon>Bacteria</taxon>
        <taxon>Bacillati</taxon>
        <taxon>Actinomycetota</taxon>
        <taxon>Actinomycetes</taxon>
        <taxon>Micrococcales</taxon>
        <taxon>Microbacteriaceae</taxon>
        <taxon>Microbacterium</taxon>
    </lineage>
</organism>
<proteinExistence type="predicted"/>
<gene>
    <name evidence="2" type="ORF">LK09_02625</name>
</gene>
<evidence type="ECO:0000256" key="1">
    <source>
        <dbReference type="SAM" id="SignalP"/>
    </source>
</evidence>
<dbReference type="RefSeq" id="WP_039395458.1">
    <property type="nucleotide sequence ID" value="NZ_JTDK01000002.1"/>
</dbReference>
<evidence type="ECO:0000313" key="2">
    <source>
        <dbReference type="EMBL" id="KHK99538.1"/>
    </source>
</evidence>
<dbReference type="AlphaFoldDB" id="A0A0B2ACN8"/>
<sequence>MKRLAAGCALAVGLVLAGAGVANAGEYTGSGGYPQGTSHAASECAYSGLDRVDSLENNPPGFNDDAIAMRGSQKNGYHGVQSYGSFVRAGLKGAVPSPGVACNPTKAGAPAP</sequence>
<keyword evidence="1" id="KW-0732">Signal</keyword>
<protein>
    <recommendedName>
        <fullName evidence="4">Adenylate cyclase</fullName>
    </recommendedName>
</protein>
<feature type="signal peptide" evidence="1">
    <location>
        <begin position="1"/>
        <end position="24"/>
    </location>
</feature>
<dbReference type="Proteomes" id="UP000031030">
    <property type="component" value="Unassembled WGS sequence"/>
</dbReference>
<feature type="chain" id="PRO_5002086239" description="Adenylate cyclase" evidence="1">
    <location>
        <begin position="25"/>
        <end position="112"/>
    </location>
</feature>
<accession>A0A0B2ACN8</accession>
<comment type="caution">
    <text evidence="2">The sequence shown here is derived from an EMBL/GenBank/DDBJ whole genome shotgun (WGS) entry which is preliminary data.</text>
</comment>
<keyword evidence="3" id="KW-1185">Reference proteome</keyword>